<evidence type="ECO:0000313" key="2">
    <source>
        <dbReference type="Proteomes" id="UP000321523"/>
    </source>
</evidence>
<keyword evidence="2" id="KW-1185">Reference proteome</keyword>
<gene>
    <name evidence="1" type="ORF">SAE02_11680</name>
</gene>
<name>A0A512DLG0_9PROT</name>
<reference evidence="1 2" key="1">
    <citation type="submission" date="2019-07" db="EMBL/GenBank/DDBJ databases">
        <title>Whole genome shotgun sequence of Skermanella aerolata NBRC 106429.</title>
        <authorList>
            <person name="Hosoyama A."/>
            <person name="Uohara A."/>
            <person name="Ohji S."/>
            <person name="Ichikawa N."/>
        </authorList>
    </citation>
    <scope>NUCLEOTIDE SEQUENCE [LARGE SCALE GENOMIC DNA]</scope>
    <source>
        <strain evidence="1 2">NBRC 106429</strain>
    </source>
</reference>
<evidence type="ECO:0000313" key="1">
    <source>
        <dbReference type="EMBL" id="GEO37020.1"/>
    </source>
</evidence>
<dbReference type="EMBL" id="BJYZ01000003">
    <property type="protein sequence ID" value="GEO37020.1"/>
    <property type="molecule type" value="Genomic_DNA"/>
</dbReference>
<sequence length="62" mass="7108">MCRCHSSKVLAARLHTYKFNSQISEGQLQFSEIALDLDNFCLGCNLLLLYRSKRVRLMLMAG</sequence>
<organism evidence="1 2">
    <name type="scientific">Skermanella aerolata</name>
    <dbReference type="NCBI Taxonomy" id="393310"/>
    <lineage>
        <taxon>Bacteria</taxon>
        <taxon>Pseudomonadati</taxon>
        <taxon>Pseudomonadota</taxon>
        <taxon>Alphaproteobacteria</taxon>
        <taxon>Rhodospirillales</taxon>
        <taxon>Azospirillaceae</taxon>
        <taxon>Skermanella</taxon>
    </lineage>
</organism>
<comment type="caution">
    <text evidence="1">The sequence shown here is derived from an EMBL/GenBank/DDBJ whole genome shotgun (WGS) entry which is preliminary data.</text>
</comment>
<dbReference type="AlphaFoldDB" id="A0A512DLG0"/>
<proteinExistence type="predicted"/>
<protein>
    <submittedName>
        <fullName evidence="1">Uncharacterized protein</fullName>
    </submittedName>
</protein>
<accession>A0A512DLG0</accession>
<dbReference type="Proteomes" id="UP000321523">
    <property type="component" value="Unassembled WGS sequence"/>
</dbReference>